<sequence>MAYSGAFLLSSWQSLTIFSLIAVLTKTAAAADQEKLICPFFTCGHLQDIRYPFRMQGDPPGCGVPAYELVCTDGKAIIHIGTGRYFVTNISYPDSIFWVVDANLDNSSCPIPERNQYQYGLESEGTIQLYPDVVTWSAFVNCSQLVGIGSNGVSSFISSINVTYKPVACPNRKNSFVYVLTSSYAPPFIGNMEPSCRYLSMIPLGSSLVTVPDNASYEDIVKFMRNGFAVRFPFREGWTYRWIINQCLNDSIR</sequence>
<name>A0AAV5D703_ELECO</name>
<evidence type="ECO:0000313" key="6">
    <source>
        <dbReference type="Proteomes" id="UP001054889"/>
    </source>
</evidence>
<keyword evidence="6" id="KW-1185">Reference proteome</keyword>
<keyword evidence="2 3" id="KW-0732">Signal</keyword>
<dbReference type="Proteomes" id="UP001054889">
    <property type="component" value="Unassembled WGS sequence"/>
</dbReference>
<feature type="chain" id="PRO_5043327239" description="Wall-associated receptor kinase galacturonan-binding domain-containing protein" evidence="3">
    <location>
        <begin position="31"/>
        <end position="253"/>
    </location>
</feature>
<dbReference type="Pfam" id="PF13947">
    <property type="entry name" value="GUB_WAK_bind"/>
    <property type="match status" value="1"/>
</dbReference>
<evidence type="ECO:0000313" key="5">
    <source>
        <dbReference type="EMBL" id="GJN06021.1"/>
    </source>
</evidence>
<evidence type="ECO:0000256" key="2">
    <source>
        <dbReference type="ARBA" id="ARBA00022729"/>
    </source>
</evidence>
<protein>
    <recommendedName>
        <fullName evidence="4">Wall-associated receptor kinase galacturonan-binding domain-containing protein</fullName>
    </recommendedName>
</protein>
<dbReference type="AlphaFoldDB" id="A0AAV5D703"/>
<dbReference type="PANTHER" id="PTHR33138:SF1">
    <property type="entry name" value="OS01G0113900 PROTEIN"/>
    <property type="match status" value="1"/>
</dbReference>
<feature type="domain" description="Wall-associated receptor kinase galacturonan-binding" evidence="4">
    <location>
        <begin position="38"/>
        <end position="101"/>
    </location>
</feature>
<dbReference type="GO" id="GO:0016020">
    <property type="term" value="C:membrane"/>
    <property type="evidence" value="ECO:0007669"/>
    <property type="project" value="UniProtKB-SubCell"/>
</dbReference>
<comment type="subcellular location">
    <subcellularLocation>
        <location evidence="1">Membrane</location>
        <topology evidence="1">Single-pass membrane protein</topology>
    </subcellularLocation>
</comment>
<reference evidence="5" key="1">
    <citation type="journal article" date="2018" name="DNA Res.">
        <title>Multiple hybrid de novo genome assembly of finger millet, an orphan allotetraploid crop.</title>
        <authorList>
            <person name="Hatakeyama M."/>
            <person name="Aluri S."/>
            <person name="Balachadran M.T."/>
            <person name="Sivarajan S.R."/>
            <person name="Patrignani A."/>
            <person name="Gruter S."/>
            <person name="Poveda L."/>
            <person name="Shimizu-Inatsugi R."/>
            <person name="Baeten J."/>
            <person name="Francoijs K.J."/>
            <person name="Nataraja K.N."/>
            <person name="Reddy Y.A.N."/>
            <person name="Phadnis S."/>
            <person name="Ravikumar R.L."/>
            <person name="Schlapbach R."/>
            <person name="Sreeman S.M."/>
            <person name="Shimizu K.K."/>
        </authorList>
    </citation>
    <scope>NUCLEOTIDE SEQUENCE</scope>
</reference>
<dbReference type="PANTHER" id="PTHR33138">
    <property type="entry name" value="OS01G0690200 PROTEIN"/>
    <property type="match status" value="1"/>
</dbReference>
<accession>A0AAV5D703</accession>
<comment type="caution">
    <text evidence="5">The sequence shown here is derived from an EMBL/GenBank/DDBJ whole genome shotgun (WGS) entry which is preliminary data.</text>
</comment>
<feature type="signal peptide" evidence="3">
    <location>
        <begin position="1"/>
        <end position="30"/>
    </location>
</feature>
<reference evidence="5" key="2">
    <citation type="submission" date="2021-12" db="EMBL/GenBank/DDBJ databases">
        <title>Resequencing data analysis of finger millet.</title>
        <authorList>
            <person name="Hatakeyama M."/>
            <person name="Aluri S."/>
            <person name="Balachadran M.T."/>
            <person name="Sivarajan S.R."/>
            <person name="Poveda L."/>
            <person name="Shimizu-Inatsugi R."/>
            <person name="Schlapbach R."/>
            <person name="Sreeman S.M."/>
            <person name="Shimizu K.K."/>
        </authorList>
    </citation>
    <scope>NUCLEOTIDE SEQUENCE</scope>
</reference>
<dbReference type="EMBL" id="BQKI01000012">
    <property type="protein sequence ID" value="GJN06021.1"/>
    <property type="molecule type" value="Genomic_DNA"/>
</dbReference>
<proteinExistence type="predicted"/>
<dbReference type="InterPro" id="IPR025287">
    <property type="entry name" value="WAK_GUB"/>
</dbReference>
<gene>
    <name evidence="5" type="primary">ga23706</name>
    <name evidence="5" type="ORF">PR202_ga23706</name>
</gene>
<dbReference type="GO" id="GO:0030247">
    <property type="term" value="F:polysaccharide binding"/>
    <property type="evidence" value="ECO:0007669"/>
    <property type="project" value="InterPro"/>
</dbReference>
<evidence type="ECO:0000256" key="1">
    <source>
        <dbReference type="ARBA" id="ARBA00004167"/>
    </source>
</evidence>
<evidence type="ECO:0000259" key="4">
    <source>
        <dbReference type="Pfam" id="PF13947"/>
    </source>
</evidence>
<organism evidence="5 6">
    <name type="scientific">Eleusine coracana subsp. coracana</name>
    <dbReference type="NCBI Taxonomy" id="191504"/>
    <lineage>
        <taxon>Eukaryota</taxon>
        <taxon>Viridiplantae</taxon>
        <taxon>Streptophyta</taxon>
        <taxon>Embryophyta</taxon>
        <taxon>Tracheophyta</taxon>
        <taxon>Spermatophyta</taxon>
        <taxon>Magnoliopsida</taxon>
        <taxon>Liliopsida</taxon>
        <taxon>Poales</taxon>
        <taxon>Poaceae</taxon>
        <taxon>PACMAD clade</taxon>
        <taxon>Chloridoideae</taxon>
        <taxon>Cynodonteae</taxon>
        <taxon>Eleusininae</taxon>
        <taxon>Eleusine</taxon>
    </lineage>
</organism>
<evidence type="ECO:0000256" key="3">
    <source>
        <dbReference type="SAM" id="SignalP"/>
    </source>
</evidence>